<dbReference type="AlphaFoldDB" id="A0A6N6VTE7"/>
<dbReference type="EMBL" id="WFLM01000005">
    <property type="protein sequence ID" value="KAB8037065.1"/>
    <property type="molecule type" value="Genomic_DNA"/>
</dbReference>
<dbReference type="Gene3D" id="3.40.50.1000">
    <property type="entry name" value="HAD superfamily/HAD-like"/>
    <property type="match status" value="1"/>
</dbReference>
<dbReference type="Pfam" id="PF00702">
    <property type="entry name" value="Hydrolase"/>
    <property type="match status" value="1"/>
</dbReference>
<keyword evidence="2" id="KW-1185">Reference proteome</keyword>
<dbReference type="NCBIfam" id="NF006976">
    <property type="entry name" value="PRK09449.1"/>
    <property type="match status" value="1"/>
</dbReference>
<dbReference type="Proteomes" id="UP000437748">
    <property type="component" value="Unassembled WGS sequence"/>
</dbReference>
<dbReference type="SFLD" id="SFLDS00003">
    <property type="entry name" value="Haloacid_Dehalogenase"/>
    <property type="match status" value="1"/>
</dbReference>
<dbReference type="InterPro" id="IPR006439">
    <property type="entry name" value="HAD-SF_hydro_IA"/>
</dbReference>
<gene>
    <name evidence="1" type="ORF">GCL60_14645</name>
</gene>
<dbReference type="NCBIfam" id="TIGR01509">
    <property type="entry name" value="HAD-SF-IA-v3"/>
    <property type="match status" value="1"/>
</dbReference>
<dbReference type="InterPro" id="IPR023198">
    <property type="entry name" value="PGP-like_dom2"/>
</dbReference>
<protein>
    <submittedName>
        <fullName evidence="1">Noncanonical pyrimidine nucleotidase, YjjG family</fullName>
    </submittedName>
</protein>
<proteinExistence type="predicted"/>
<comment type="caution">
    <text evidence="1">The sequence shown here is derived from an EMBL/GenBank/DDBJ whole genome shotgun (WGS) entry which is preliminary data.</text>
</comment>
<evidence type="ECO:0000313" key="2">
    <source>
        <dbReference type="Proteomes" id="UP000437748"/>
    </source>
</evidence>
<dbReference type="NCBIfam" id="TIGR02254">
    <property type="entry name" value="YjjG_YfnB"/>
    <property type="match status" value="1"/>
</dbReference>
<name>A0A6N6VTE7_9BACT</name>
<dbReference type="PRINTS" id="PR00413">
    <property type="entry name" value="HADHALOGNASE"/>
</dbReference>
<dbReference type="GO" id="GO:0008253">
    <property type="term" value="F:5'-nucleotidase activity"/>
    <property type="evidence" value="ECO:0007669"/>
    <property type="project" value="InterPro"/>
</dbReference>
<dbReference type="InterPro" id="IPR023214">
    <property type="entry name" value="HAD_sf"/>
</dbReference>
<dbReference type="InterPro" id="IPR036412">
    <property type="entry name" value="HAD-like_sf"/>
</dbReference>
<dbReference type="InterPro" id="IPR052550">
    <property type="entry name" value="Pyrimidine_5'-ntase_YjjG"/>
</dbReference>
<evidence type="ECO:0000313" key="1">
    <source>
        <dbReference type="EMBL" id="KAB8037065.1"/>
    </source>
</evidence>
<dbReference type="Gene3D" id="1.10.150.240">
    <property type="entry name" value="Putative phosphatase, domain 2"/>
    <property type="match status" value="1"/>
</dbReference>
<dbReference type="SFLD" id="SFLDG01129">
    <property type="entry name" value="C1.5:_HAD__Beta-PGM__Phosphata"/>
    <property type="match status" value="1"/>
</dbReference>
<dbReference type="NCBIfam" id="TIGR01549">
    <property type="entry name" value="HAD-SF-IA-v1"/>
    <property type="match status" value="1"/>
</dbReference>
<sequence>MERLLFMKYSLVFFDADDTLFDFSKSQEIAFRESISHFNISYHTDRLYYEYKKSNKELWAKLEQGSINADELRLLRFKNIFETHKINQDPKIFGDYYIEKISKSTHLIPYALQICQFIKSLNIKIGIITNGFTDTQKNRFEKSELFPFFDSITISQETGFRKPQPEIFEIALKKHLNIKKEEVLMIGDNLHADILGANEFGMDTCWFHKSGGQPKADIQPKYIITELMQLKKIIAKT</sequence>
<organism evidence="1 2">
    <name type="scientific">Silvanigrella paludirubra</name>
    <dbReference type="NCBI Taxonomy" id="2499159"/>
    <lineage>
        <taxon>Bacteria</taxon>
        <taxon>Pseudomonadati</taxon>
        <taxon>Bdellovibrionota</taxon>
        <taxon>Oligoflexia</taxon>
        <taxon>Silvanigrellales</taxon>
        <taxon>Silvanigrellaceae</taxon>
        <taxon>Silvanigrella</taxon>
    </lineage>
</organism>
<reference evidence="1 2" key="1">
    <citation type="submission" date="2019-10" db="EMBL/GenBank/DDBJ databases">
        <title>New species of Slilvanegrellaceae.</title>
        <authorList>
            <person name="Pitt A."/>
            <person name="Hahn M.W."/>
        </authorList>
    </citation>
    <scope>NUCLEOTIDE SEQUENCE [LARGE SCALE GENOMIC DNA]</scope>
    <source>
        <strain evidence="1 2">SP-Ram-0.45-NSY-1</strain>
    </source>
</reference>
<dbReference type="SFLD" id="SFLDG01135">
    <property type="entry name" value="C1.5.6:_HAD__Beta-PGM__Phospha"/>
    <property type="match status" value="1"/>
</dbReference>
<dbReference type="InterPro" id="IPR011951">
    <property type="entry name" value="HAD-SF_hydro_IA_YjjG/PynA"/>
</dbReference>
<accession>A0A6N6VTE7</accession>
<dbReference type="PANTHER" id="PTHR47478:SF1">
    <property type="entry name" value="PYRIMIDINE 5'-NUCLEOTIDASE YJJG"/>
    <property type="match status" value="1"/>
</dbReference>
<dbReference type="PANTHER" id="PTHR47478">
    <property type="match status" value="1"/>
</dbReference>
<dbReference type="SUPFAM" id="SSF56784">
    <property type="entry name" value="HAD-like"/>
    <property type="match status" value="1"/>
</dbReference>